<accession>A0AAW3U5S1</accession>
<dbReference type="SUPFAM" id="SSF52540">
    <property type="entry name" value="P-loop containing nucleoside triphosphate hydrolases"/>
    <property type="match status" value="1"/>
</dbReference>
<name>A0AAW3U5S1_XANEU</name>
<dbReference type="Gene3D" id="3.40.50.300">
    <property type="entry name" value="P-loop containing nucleotide triphosphate hydrolases"/>
    <property type="match status" value="1"/>
</dbReference>
<comment type="caution">
    <text evidence="1">The sequence shown here is derived from an EMBL/GenBank/DDBJ whole genome shotgun (WGS) entry which is preliminary data.</text>
</comment>
<evidence type="ECO:0000313" key="2">
    <source>
        <dbReference type="Proteomes" id="UP000576603"/>
    </source>
</evidence>
<dbReference type="InterPro" id="IPR027417">
    <property type="entry name" value="P-loop_NTPase"/>
</dbReference>
<evidence type="ECO:0000313" key="1">
    <source>
        <dbReference type="EMBL" id="MBB4724493.1"/>
    </source>
</evidence>
<gene>
    <name evidence="1" type="ORF">FHY32_002862</name>
</gene>
<reference evidence="1 2" key="1">
    <citation type="submission" date="2020-08" db="EMBL/GenBank/DDBJ databases">
        <title>Studying the diversity of plant-associated saprophytic bacteria and their role in host health and plant-pathogen interactions.</title>
        <authorList>
            <person name="Potnis N."/>
        </authorList>
    </citation>
    <scope>NUCLEOTIDE SEQUENCE [LARGE SCALE GENOMIC DNA]</scope>
    <source>
        <strain evidence="1 2">CFBP 7922</strain>
    </source>
</reference>
<dbReference type="EMBL" id="JACHNL010000006">
    <property type="protein sequence ID" value="MBB4724493.1"/>
    <property type="molecule type" value="Genomic_DNA"/>
</dbReference>
<sequence length="313" mass="35723">MKTNYIFLAGMAKCGTTPLAGWLTKNGIAKYLVEDIKEPHGYLFPGTQPQLPTPAKLAWLDASSGYALSPYAISRLPEHGTRIVLCLRNPFERTWSSYRMNKINALQDGEALALSNSYLKASGTTTARNGTRMPKITASTPYQEEKDLQLRMFPRVSSGYVERHFDAEIDRLRKGDFAGRLDYETAFLMTRRNFPFMSVLVASFYYAGIRSFLDRYRPEDLILVSLDKLKEEANRVKFLSRLIGEVPETDDVKFSFTSRDLSFDEQKPDFDASKFDSLRSALSYDLQQYSDLLAARGVATDLLDWNDLRRHLR</sequence>
<dbReference type="Proteomes" id="UP000576603">
    <property type="component" value="Unassembled WGS sequence"/>
</dbReference>
<organism evidence="1 2">
    <name type="scientific">Xanthomonas euvesicatoria</name>
    <dbReference type="NCBI Taxonomy" id="456327"/>
    <lineage>
        <taxon>Bacteria</taxon>
        <taxon>Pseudomonadati</taxon>
        <taxon>Pseudomonadota</taxon>
        <taxon>Gammaproteobacteria</taxon>
        <taxon>Lysobacterales</taxon>
        <taxon>Lysobacteraceae</taxon>
        <taxon>Xanthomonas</taxon>
    </lineage>
</organism>
<dbReference type="RefSeq" id="WP_260222341.1">
    <property type="nucleotide sequence ID" value="NZ_JACHNK010000006.1"/>
</dbReference>
<dbReference type="AlphaFoldDB" id="A0AAW3U5S1"/>
<proteinExistence type="predicted"/>
<protein>
    <recommendedName>
        <fullName evidence="3">Sulfotransferase domain-containing protein</fullName>
    </recommendedName>
</protein>
<evidence type="ECO:0008006" key="3">
    <source>
        <dbReference type="Google" id="ProtNLM"/>
    </source>
</evidence>